<dbReference type="SUPFAM" id="SSF53474">
    <property type="entry name" value="alpha/beta-Hydrolases"/>
    <property type="match status" value="1"/>
</dbReference>
<reference evidence="5" key="1">
    <citation type="journal article" date="2023" name="Mol. Phylogenet. Evol.">
        <title>Genome-scale phylogeny and comparative genomics of the fungal order Sordariales.</title>
        <authorList>
            <person name="Hensen N."/>
            <person name="Bonometti L."/>
            <person name="Westerberg I."/>
            <person name="Brannstrom I.O."/>
            <person name="Guillou S."/>
            <person name="Cros-Aarteil S."/>
            <person name="Calhoun S."/>
            <person name="Haridas S."/>
            <person name="Kuo A."/>
            <person name="Mondo S."/>
            <person name="Pangilinan J."/>
            <person name="Riley R."/>
            <person name="LaButti K."/>
            <person name="Andreopoulos B."/>
            <person name="Lipzen A."/>
            <person name="Chen C."/>
            <person name="Yan M."/>
            <person name="Daum C."/>
            <person name="Ng V."/>
            <person name="Clum A."/>
            <person name="Steindorff A."/>
            <person name="Ohm R.A."/>
            <person name="Martin F."/>
            <person name="Silar P."/>
            <person name="Natvig D.O."/>
            <person name="Lalanne C."/>
            <person name="Gautier V."/>
            <person name="Ament-Velasquez S.L."/>
            <person name="Kruys A."/>
            <person name="Hutchinson M.I."/>
            <person name="Powell A.J."/>
            <person name="Barry K."/>
            <person name="Miller A.N."/>
            <person name="Grigoriev I.V."/>
            <person name="Debuchy R."/>
            <person name="Gladieux P."/>
            <person name="Hiltunen Thoren M."/>
            <person name="Johannesson H."/>
        </authorList>
    </citation>
    <scope>NUCLEOTIDE SEQUENCE</scope>
    <source>
        <strain evidence="5">CBS 892.96</strain>
    </source>
</reference>
<feature type="domain" description="Carboxylesterase type B" evidence="4">
    <location>
        <begin position="404"/>
        <end position="511"/>
    </location>
</feature>
<comment type="similarity">
    <text evidence="1 3">Belongs to the type-B carboxylesterase/lipase family.</text>
</comment>
<evidence type="ECO:0000256" key="1">
    <source>
        <dbReference type="ARBA" id="ARBA00005964"/>
    </source>
</evidence>
<accession>A0AAN6W6F7</accession>
<dbReference type="InterPro" id="IPR050309">
    <property type="entry name" value="Type-B_Carboxylest/Lipase"/>
</dbReference>
<proteinExistence type="inferred from homology"/>
<dbReference type="InterPro" id="IPR029058">
    <property type="entry name" value="AB_hydrolase_fold"/>
</dbReference>
<sequence length="558" mass="60511">MKVSLRMLGALSWALLPTATLANNAHAPPIISRHQTSSCSFLAASSLTVDTSMGTIIGTTSPDTPCVRRFLSIPFAQPPVSSLRFLPPKPLSALPTSPYNATEFGPSCMQFLIKDPPTIYTQFVNQYNLQGLNMTSPFLSEDCLSLSVYAPPARLSGQQQQQFPVIIFIHGGAFTTGGQDIPYQIPANWVQSSQEHIVVTFNYRLNIFGFPNAAAFDGENTKQNPGLLDQKMAIQWVKDHISNFGGDPDRITLWGHSAGAISAAWYQYAAVDPSFPQVQAIIMDSGTEIFPLARASTEDVKHGNFSAVATEVGCGGLGPEEELECMQNADAEEIEEFLQRNMEELMSGEPFIYFTPVVDNRTVFGNYTDKAIRGKILNVPTIIGTNADDGLAFVPLTAEGGVNSTAEAVATATLFFCPAVQASALRIVAGVPVYRYYYTGNFSNISPEPFLGAYHSAELPLLFGTDSLFRGPSTPEEEALSEVMQDSWVALAKGGQAGLEATGWPRYDNLDTGLVREFGQFQNGTARDGKVPLSAVVRDVSLKDIEGLCPAIFDRWLV</sequence>
<dbReference type="PROSITE" id="PS00122">
    <property type="entry name" value="CARBOXYLESTERASE_B_1"/>
    <property type="match status" value="1"/>
</dbReference>
<feature type="chain" id="PRO_5042665831" description="Carboxylic ester hydrolase" evidence="3">
    <location>
        <begin position="23"/>
        <end position="558"/>
    </location>
</feature>
<dbReference type="PANTHER" id="PTHR11559">
    <property type="entry name" value="CARBOXYLESTERASE"/>
    <property type="match status" value="1"/>
</dbReference>
<reference evidence="5" key="2">
    <citation type="submission" date="2023-05" db="EMBL/GenBank/DDBJ databases">
        <authorList>
            <consortium name="Lawrence Berkeley National Laboratory"/>
            <person name="Steindorff A."/>
            <person name="Hensen N."/>
            <person name="Bonometti L."/>
            <person name="Westerberg I."/>
            <person name="Brannstrom I.O."/>
            <person name="Guillou S."/>
            <person name="Cros-Aarteil S."/>
            <person name="Calhoun S."/>
            <person name="Haridas S."/>
            <person name="Kuo A."/>
            <person name="Mondo S."/>
            <person name="Pangilinan J."/>
            <person name="Riley R."/>
            <person name="Labutti K."/>
            <person name="Andreopoulos B."/>
            <person name="Lipzen A."/>
            <person name="Chen C."/>
            <person name="Yanf M."/>
            <person name="Daum C."/>
            <person name="Ng V."/>
            <person name="Clum A."/>
            <person name="Ohm R."/>
            <person name="Martin F."/>
            <person name="Silar P."/>
            <person name="Natvig D."/>
            <person name="Lalanne C."/>
            <person name="Gautier V."/>
            <person name="Ament-Velasquez S.L."/>
            <person name="Kruys A."/>
            <person name="Hutchinson M.I."/>
            <person name="Powell A.J."/>
            <person name="Barry K."/>
            <person name="Miller A.N."/>
            <person name="Grigoriev I.V."/>
            <person name="Debuchy R."/>
            <person name="Gladieux P."/>
            <person name="Thoren M.H."/>
            <person name="Johannesson H."/>
        </authorList>
    </citation>
    <scope>NUCLEOTIDE SEQUENCE</scope>
    <source>
        <strain evidence="5">CBS 892.96</strain>
    </source>
</reference>
<evidence type="ECO:0000256" key="2">
    <source>
        <dbReference type="ARBA" id="ARBA00022801"/>
    </source>
</evidence>
<evidence type="ECO:0000313" key="6">
    <source>
        <dbReference type="Proteomes" id="UP001302321"/>
    </source>
</evidence>
<dbReference type="AlphaFoldDB" id="A0AAN6W6F7"/>
<evidence type="ECO:0000313" key="5">
    <source>
        <dbReference type="EMBL" id="KAK4175910.1"/>
    </source>
</evidence>
<dbReference type="Proteomes" id="UP001302321">
    <property type="component" value="Unassembled WGS sequence"/>
</dbReference>
<dbReference type="EMBL" id="MU866215">
    <property type="protein sequence ID" value="KAK4175910.1"/>
    <property type="molecule type" value="Genomic_DNA"/>
</dbReference>
<protein>
    <recommendedName>
        <fullName evidence="3">Carboxylic ester hydrolase</fullName>
        <ecNumber evidence="3">3.1.1.-</ecNumber>
    </recommendedName>
</protein>
<dbReference type="InterPro" id="IPR002018">
    <property type="entry name" value="CarbesteraseB"/>
</dbReference>
<evidence type="ECO:0000256" key="3">
    <source>
        <dbReference type="RuleBase" id="RU361235"/>
    </source>
</evidence>
<keyword evidence="6" id="KW-1185">Reference proteome</keyword>
<keyword evidence="3" id="KW-0732">Signal</keyword>
<organism evidence="5 6">
    <name type="scientific">Triangularia setosa</name>
    <dbReference type="NCBI Taxonomy" id="2587417"/>
    <lineage>
        <taxon>Eukaryota</taxon>
        <taxon>Fungi</taxon>
        <taxon>Dikarya</taxon>
        <taxon>Ascomycota</taxon>
        <taxon>Pezizomycotina</taxon>
        <taxon>Sordariomycetes</taxon>
        <taxon>Sordariomycetidae</taxon>
        <taxon>Sordariales</taxon>
        <taxon>Podosporaceae</taxon>
        <taxon>Triangularia</taxon>
    </lineage>
</organism>
<gene>
    <name evidence="5" type="ORF">QBC36DRAFT_240025</name>
</gene>
<keyword evidence="2 3" id="KW-0378">Hydrolase</keyword>
<dbReference type="Pfam" id="PF00135">
    <property type="entry name" value="COesterase"/>
    <property type="match status" value="2"/>
</dbReference>
<evidence type="ECO:0000259" key="4">
    <source>
        <dbReference type="Pfam" id="PF00135"/>
    </source>
</evidence>
<feature type="domain" description="Carboxylesterase type B" evidence="4">
    <location>
        <begin position="46"/>
        <end position="399"/>
    </location>
</feature>
<feature type="signal peptide" evidence="3">
    <location>
        <begin position="1"/>
        <end position="22"/>
    </location>
</feature>
<name>A0AAN6W6F7_9PEZI</name>
<dbReference type="EC" id="3.1.1.-" evidence="3"/>
<dbReference type="GO" id="GO:0016787">
    <property type="term" value="F:hydrolase activity"/>
    <property type="evidence" value="ECO:0007669"/>
    <property type="project" value="UniProtKB-KW"/>
</dbReference>
<dbReference type="InterPro" id="IPR019826">
    <property type="entry name" value="Carboxylesterase_B_AS"/>
</dbReference>
<dbReference type="Gene3D" id="3.40.50.1820">
    <property type="entry name" value="alpha/beta hydrolase"/>
    <property type="match status" value="1"/>
</dbReference>
<comment type="caution">
    <text evidence="5">The sequence shown here is derived from an EMBL/GenBank/DDBJ whole genome shotgun (WGS) entry which is preliminary data.</text>
</comment>